<dbReference type="Gene3D" id="3.40.525.10">
    <property type="entry name" value="CRAL-TRIO lipid binding domain"/>
    <property type="match status" value="3"/>
</dbReference>
<dbReference type="SUPFAM" id="SSF46938">
    <property type="entry name" value="CRAL/TRIO N-terminal domain"/>
    <property type="match status" value="2"/>
</dbReference>
<dbReference type="OrthoDB" id="7837562at2759"/>
<dbReference type="PROSITE" id="PS50191">
    <property type="entry name" value="CRAL_TRIO"/>
    <property type="match status" value="1"/>
</dbReference>
<feature type="domain" description="CRAL-TRIO" evidence="1">
    <location>
        <begin position="499"/>
        <end position="632"/>
    </location>
</feature>
<dbReference type="GO" id="GO:0016020">
    <property type="term" value="C:membrane"/>
    <property type="evidence" value="ECO:0007669"/>
    <property type="project" value="TreeGrafter"/>
</dbReference>
<reference evidence="2 3" key="2">
    <citation type="submission" date="2018-11" db="EMBL/GenBank/DDBJ databases">
        <authorList>
            <consortium name="Pathogen Informatics"/>
        </authorList>
    </citation>
    <scope>NUCLEOTIDE SEQUENCE [LARGE SCALE GENOMIC DNA]</scope>
</reference>
<dbReference type="CDD" id="cd00170">
    <property type="entry name" value="SEC14"/>
    <property type="match status" value="1"/>
</dbReference>
<dbReference type="InterPro" id="IPR011074">
    <property type="entry name" value="CRAL/TRIO_N_dom"/>
</dbReference>
<dbReference type="Pfam" id="PF00650">
    <property type="entry name" value="CRAL_TRIO"/>
    <property type="match status" value="1"/>
</dbReference>
<dbReference type="EMBL" id="UYSG01011318">
    <property type="protein sequence ID" value="VDL61932.1"/>
    <property type="molecule type" value="Genomic_DNA"/>
</dbReference>
<evidence type="ECO:0000313" key="2">
    <source>
        <dbReference type="EMBL" id="VDL61932.1"/>
    </source>
</evidence>
<evidence type="ECO:0000313" key="4">
    <source>
        <dbReference type="WBParaSite" id="HDID_0000955101-mRNA-1"/>
    </source>
</evidence>
<dbReference type="AlphaFoldDB" id="A0A0R3SVF3"/>
<dbReference type="GO" id="GO:1902936">
    <property type="term" value="F:phosphatidylinositol bisphosphate binding"/>
    <property type="evidence" value="ECO:0007669"/>
    <property type="project" value="TreeGrafter"/>
</dbReference>
<protein>
    <submittedName>
        <fullName evidence="4">CRAL-TRIO domain-containing protein</fullName>
    </submittedName>
</protein>
<dbReference type="WBParaSite" id="HDID_0000955101-mRNA-1">
    <property type="protein sequence ID" value="HDID_0000955101-mRNA-1"/>
    <property type="gene ID" value="HDID_0000955101"/>
</dbReference>
<dbReference type="PANTHER" id="PTHR10174:SF130">
    <property type="entry name" value="ALPHA-TOCOPHEROL TRANSFER PROTEIN-LIKE"/>
    <property type="match status" value="1"/>
</dbReference>
<dbReference type="InterPro" id="IPR036273">
    <property type="entry name" value="CRAL/TRIO_N_dom_sf"/>
</dbReference>
<reference evidence="4" key="1">
    <citation type="submission" date="2016-04" db="UniProtKB">
        <authorList>
            <consortium name="WormBaseParasite"/>
        </authorList>
    </citation>
    <scope>IDENTIFICATION</scope>
</reference>
<dbReference type="InterPro" id="IPR036865">
    <property type="entry name" value="CRAL-TRIO_dom_sf"/>
</dbReference>
<dbReference type="Gene3D" id="1.10.8.20">
    <property type="entry name" value="N-terminal domain of phosphatidylinositol transfer protein sec14p"/>
    <property type="match status" value="2"/>
</dbReference>
<dbReference type="SUPFAM" id="SSF52087">
    <property type="entry name" value="CRAL/TRIO domain"/>
    <property type="match status" value="3"/>
</dbReference>
<dbReference type="InterPro" id="IPR001251">
    <property type="entry name" value="CRAL-TRIO_dom"/>
</dbReference>
<sequence>MSKKTSSSFKPFTLYDPSQPLSQVYKKRAAKELKEDPAQVSAHLESLKRWIKSMPHLKCTTDDDFLLAFLRQAKFNHMKAQARLDKFCTFRTHPTEGYPEWFKDTPRRREYWEKWLKLKSWTPLGFTQDGVMVAMMKWESFDLCEMTMEDLQSSFQLWTDYCLLDPRAQIGGLCMIMDLTGLKKETMMKMFDSRMAKSGTKYFQKPRSEFMSFDLYDPIKLLPDVYDKRVEKELKENKEQVAANLESFKRWTTPMPHLHSALGHQALLYKEFIFATSSNYNITDFPLIELHEAFQPWTVIGVADSRAQISGMTMDMTDTKKGTRSQDSYLFISRFKTLKMSKLSSKPYTLYDPSKALSSAYVKRAAKELGEKSEQIPAHIESFRRWLKSMPHLKCNASDDLLLAFLRQAKYNHMKAQNRLDNFCTFRTSPTEGSPAWYENLKARRANYDKWIDTKCSTMLGFTQEGSVTLMIKCKNLDINKISINDIQAAVQIWYDEAILDHRIQIGGFSMIMDLTDVRKEDVIKMFDPKSSRLATKYFQLKNSKASSICWITAFSSFFLQECLPFRIKKVIYYNPPKIFETMFKIISEWLTDKIKSRVMMIGTDMNQAFDALPGLKDIMPECYGGNVKMTFEELCGMSRSTGKPYTLYDLDKPLSSVYIKRAAKELGENPKQISAHLESFKRWLNSMPHLKINVGTCWVPLGFTQDGILTILMQCSKLDLNQISVSDLQGASQIWYDQCIMDQRDQVGGFCMVMDLTDFRKEDIIKLFDPKISRLLTKYVQVMMIGANMNLAFDAVPGLKDIMPESYGGNVKHSFEELCDRMTDTLKSIPDYEAKWAISVDESKRPKENKNLFGYYKDLSEDLMGKSGAYVKLNDEI</sequence>
<dbReference type="STRING" id="6216.A0A0R3SVF3"/>
<dbReference type="SMART" id="SM01100">
    <property type="entry name" value="CRAL_TRIO_N"/>
    <property type="match status" value="2"/>
</dbReference>
<gene>
    <name evidence="2" type="ORF">HDID_LOCUS9549</name>
</gene>
<evidence type="ECO:0000259" key="1">
    <source>
        <dbReference type="PROSITE" id="PS50191"/>
    </source>
</evidence>
<dbReference type="PANTHER" id="PTHR10174">
    <property type="entry name" value="ALPHA-TOCOPHEROL TRANSFER PROTEIN-RELATED"/>
    <property type="match status" value="1"/>
</dbReference>
<name>A0A0R3SVF3_HYMDI</name>
<organism evidence="4">
    <name type="scientific">Hymenolepis diminuta</name>
    <name type="common">Rat tapeworm</name>
    <dbReference type="NCBI Taxonomy" id="6216"/>
    <lineage>
        <taxon>Eukaryota</taxon>
        <taxon>Metazoa</taxon>
        <taxon>Spiralia</taxon>
        <taxon>Lophotrochozoa</taxon>
        <taxon>Platyhelminthes</taxon>
        <taxon>Cestoda</taxon>
        <taxon>Eucestoda</taxon>
        <taxon>Cyclophyllidea</taxon>
        <taxon>Hymenolepididae</taxon>
        <taxon>Hymenolepis</taxon>
    </lineage>
</organism>
<dbReference type="Proteomes" id="UP000274504">
    <property type="component" value="Unassembled WGS sequence"/>
</dbReference>
<evidence type="ECO:0000313" key="3">
    <source>
        <dbReference type="Proteomes" id="UP000274504"/>
    </source>
</evidence>
<accession>A0A0R3SVF3</accession>
<proteinExistence type="predicted"/>